<name>A0AAP0MDT5_9ROSI</name>
<gene>
    <name evidence="1" type="ORF">WN944_015326</name>
</gene>
<comment type="caution">
    <text evidence="1">The sequence shown here is derived from an EMBL/GenBank/DDBJ whole genome shotgun (WGS) entry which is preliminary data.</text>
</comment>
<accession>A0AAP0MDT5</accession>
<sequence length="269" mass="29985">MMFCGRCCPNFGLVRVMAVAGKIEPQQPVGQVQDVVVRDKGKVLVSDAIVHLKGDREDVKPLRPGASKDVSIIRVFKGLPLALLFFQAVVEDICSMVVGFNCHSMDIPFQPDEEFSFDENLATNEYFAFLPKGTRGRDVDDFSIARLYASGSKKGFTLVTGPRITCKLARNRRPVVLKMMLLHFKETREMAVGSTEIELNQRFGVAEYVAALEPLDRVQYNQNTGLGTTSTIQYPHTTWINGQQDMSHTSCGQIKRGSKSGQIRVELIH</sequence>
<dbReference type="AlphaFoldDB" id="A0AAP0MDT5"/>
<proteinExistence type="predicted"/>
<dbReference type="Proteomes" id="UP001428341">
    <property type="component" value="Unassembled WGS sequence"/>
</dbReference>
<evidence type="ECO:0000313" key="2">
    <source>
        <dbReference type="Proteomes" id="UP001428341"/>
    </source>
</evidence>
<evidence type="ECO:0000313" key="1">
    <source>
        <dbReference type="EMBL" id="KAK9200130.1"/>
    </source>
</evidence>
<reference evidence="1 2" key="1">
    <citation type="submission" date="2024-05" db="EMBL/GenBank/DDBJ databases">
        <title>Haplotype-resolved chromosome-level genome assembly of Huyou (Citrus changshanensis).</title>
        <authorList>
            <person name="Miao C."/>
            <person name="Chen W."/>
            <person name="Wu Y."/>
            <person name="Wang L."/>
            <person name="Zhao S."/>
            <person name="Grierson D."/>
            <person name="Xu C."/>
            <person name="Chen K."/>
        </authorList>
    </citation>
    <scope>NUCLEOTIDE SEQUENCE [LARGE SCALE GENOMIC DNA]</scope>
    <source>
        <strain evidence="1">01-14</strain>
        <tissue evidence="1">Leaf</tissue>
    </source>
</reference>
<organism evidence="1 2">
    <name type="scientific">Citrus x changshan-huyou</name>
    <dbReference type="NCBI Taxonomy" id="2935761"/>
    <lineage>
        <taxon>Eukaryota</taxon>
        <taxon>Viridiplantae</taxon>
        <taxon>Streptophyta</taxon>
        <taxon>Embryophyta</taxon>
        <taxon>Tracheophyta</taxon>
        <taxon>Spermatophyta</taxon>
        <taxon>Magnoliopsida</taxon>
        <taxon>eudicotyledons</taxon>
        <taxon>Gunneridae</taxon>
        <taxon>Pentapetalae</taxon>
        <taxon>rosids</taxon>
        <taxon>malvids</taxon>
        <taxon>Sapindales</taxon>
        <taxon>Rutaceae</taxon>
        <taxon>Aurantioideae</taxon>
        <taxon>Citrus</taxon>
    </lineage>
</organism>
<dbReference type="EMBL" id="JBCGBO010000005">
    <property type="protein sequence ID" value="KAK9200130.1"/>
    <property type="molecule type" value="Genomic_DNA"/>
</dbReference>
<protein>
    <submittedName>
        <fullName evidence="1">Uncharacterized protein</fullName>
    </submittedName>
</protein>
<keyword evidence="2" id="KW-1185">Reference proteome</keyword>